<evidence type="ECO:0000256" key="5">
    <source>
        <dbReference type="ARBA" id="ARBA00022777"/>
    </source>
</evidence>
<feature type="transmembrane region" description="Helical" evidence="8">
    <location>
        <begin position="204"/>
        <end position="226"/>
    </location>
</feature>
<reference evidence="11 12" key="1">
    <citation type="submission" date="2021-06" db="EMBL/GenBank/DDBJ databases">
        <title>Rhodobacteraceae bacterium strain HSP-20.</title>
        <authorList>
            <person name="Chen W.-M."/>
        </authorList>
    </citation>
    <scope>NUCLEOTIDE SEQUENCE [LARGE SCALE GENOMIC DNA]</scope>
    <source>
        <strain evidence="11 12">HSP-20</strain>
    </source>
</reference>
<sequence>MHSLLLVEDDRPQDATVLFAQIERPRRAYFTANVTRRPVLWSAGFFAIMMALAVLLAVPQFGGDMPDATLDLLPAVAVMTLLIGVPAFPLRMVAVPVAAYLATFTAYFLLKLWADPGYLPPGVAAGEAFWLALVANGAPGLLAGLAAQGVLLWLGPDHPQAQTLLSGMVALAYGVLSLPVVWWVATTCYDPAWDSADFGKLELWQAGAIGAFRSGLSAGVILLFLLDVPTRKHVKVALATTPVFVAAGVLANMGIALYPPVDVMVLCLVVALFTVSFAAILACIMGLLSYVTLTGAIVVMEPLATTDAVRLEVLSLVLIAITYVLLLVRHQNHLDAKRNSATLDRMQRVNRFANIGYFVFDTAKMALRVDPVAAEYLQLGRMALFRDVLQRIAEEDRPRLVAAMRDRRNPGGAVTSFTLMPPPDATEGTAAKPRYIALYYWNERLWDHRRVSYGAIVDLTDEHENAAALGKALADLSEQQDRQTQLFSIVSHELRTPASVISMLLEEMENGAPWEESGPRLRAVSDQLLSVLADMRQTVRPEQNLPVRMEPLQPQELATTVRNTFVLMAAEKRIEIDLELAPQAWATRVTDRVRLMQALSNLVKNAILHAQCRRITIGYAEEGGNGAITGIWTVTDDGRGIPEEVTSTLFDAFRRGTSRSTARADGSGLGLFVTKSSVELLGGTVTYRAGKDGGSVFTLGLPMPEPAADDPAPAEGKTRTEADGPAYRDRSVLVAEDSEMIGELMVARLKRLFGTVHWARNGVEALEIHAREKVDLVLSDLFMPEMGGDDLTAALRARGATIPIIGMTAAAIGDDRQRFDAAGTDRVLTKPVSTAQLLEVLDGLGPDW</sequence>
<dbReference type="Gene3D" id="3.30.565.10">
    <property type="entry name" value="Histidine kinase-like ATPase, C-terminal domain"/>
    <property type="match status" value="1"/>
</dbReference>
<dbReference type="InterPro" id="IPR036890">
    <property type="entry name" value="HATPase_C_sf"/>
</dbReference>
<dbReference type="PANTHER" id="PTHR43047">
    <property type="entry name" value="TWO-COMPONENT HISTIDINE PROTEIN KINASE"/>
    <property type="match status" value="1"/>
</dbReference>
<dbReference type="PRINTS" id="PR00344">
    <property type="entry name" value="BCTRLSENSOR"/>
</dbReference>
<feature type="transmembrane region" description="Helical" evidence="8">
    <location>
        <begin position="309"/>
        <end position="328"/>
    </location>
</feature>
<feature type="transmembrane region" description="Helical" evidence="8">
    <location>
        <begin position="263"/>
        <end position="288"/>
    </location>
</feature>
<feature type="transmembrane region" description="Helical" evidence="8">
    <location>
        <begin position="129"/>
        <end position="152"/>
    </location>
</feature>
<evidence type="ECO:0000313" key="12">
    <source>
        <dbReference type="Proteomes" id="UP000731907"/>
    </source>
</evidence>
<feature type="modified residue" description="4-aspartylphosphate" evidence="6">
    <location>
        <position position="780"/>
    </location>
</feature>
<keyword evidence="8" id="KW-0812">Transmembrane</keyword>
<dbReference type="SMART" id="SM00448">
    <property type="entry name" value="REC"/>
    <property type="match status" value="1"/>
</dbReference>
<dbReference type="PROSITE" id="PS50110">
    <property type="entry name" value="RESPONSE_REGULATORY"/>
    <property type="match status" value="1"/>
</dbReference>
<evidence type="ECO:0000313" key="11">
    <source>
        <dbReference type="EMBL" id="MBU9699957.1"/>
    </source>
</evidence>
<name>A0ABS6JBV2_9RHOB</name>
<dbReference type="SMART" id="SM00388">
    <property type="entry name" value="HisKA"/>
    <property type="match status" value="1"/>
</dbReference>
<evidence type="ECO:0000256" key="8">
    <source>
        <dbReference type="SAM" id="Phobius"/>
    </source>
</evidence>
<dbReference type="InterPro" id="IPR036097">
    <property type="entry name" value="HisK_dim/P_sf"/>
</dbReference>
<dbReference type="InterPro" id="IPR004358">
    <property type="entry name" value="Sig_transdc_His_kin-like_C"/>
</dbReference>
<dbReference type="InterPro" id="IPR005467">
    <property type="entry name" value="His_kinase_dom"/>
</dbReference>
<keyword evidence="8" id="KW-1133">Transmembrane helix</keyword>
<dbReference type="EMBL" id="JAAATX020000016">
    <property type="protein sequence ID" value="MBU9699957.1"/>
    <property type="molecule type" value="Genomic_DNA"/>
</dbReference>
<keyword evidence="8" id="KW-0472">Membrane</keyword>
<feature type="transmembrane region" description="Helical" evidence="8">
    <location>
        <begin position="164"/>
        <end position="184"/>
    </location>
</feature>
<feature type="region of interest" description="Disordered" evidence="7">
    <location>
        <begin position="704"/>
        <end position="724"/>
    </location>
</feature>
<dbReference type="RefSeq" id="WP_161764012.1">
    <property type="nucleotide sequence ID" value="NZ_JAAATX020000016.1"/>
</dbReference>
<dbReference type="PANTHER" id="PTHR43047:SF72">
    <property type="entry name" value="OSMOSENSING HISTIDINE PROTEIN KINASE SLN1"/>
    <property type="match status" value="1"/>
</dbReference>
<evidence type="ECO:0000256" key="1">
    <source>
        <dbReference type="ARBA" id="ARBA00000085"/>
    </source>
</evidence>
<feature type="transmembrane region" description="Helical" evidence="8">
    <location>
        <begin position="72"/>
        <end position="90"/>
    </location>
</feature>
<feature type="transmembrane region" description="Helical" evidence="8">
    <location>
        <begin position="238"/>
        <end position="257"/>
    </location>
</feature>
<feature type="domain" description="Histidine kinase" evidence="9">
    <location>
        <begin position="489"/>
        <end position="705"/>
    </location>
</feature>
<feature type="transmembrane region" description="Helical" evidence="8">
    <location>
        <begin position="39"/>
        <end position="60"/>
    </location>
</feature>
<dbReference type="SUPFAM" id="SSF55874">
    <property type="entry name" value="ATPase domain of HSP90 chaperone/DNA topoisomerase II/histidine kinase"/>
    <property type="match status" value="1"/>
</dbReference>
<dbReference type="EC" id="2.7.13.3" evidence="2"/>
<dbReference type="CDD" id="cd17546">
    <property type="entry name" value="REC_hyHK_CKI1_RcsC-like"/>
    <property type="match status" value="1"/>
</dbReference>
<comment type="caution">
    <text evidence="11">The sequence shown here is derived from an EMBL/GenBank/DDBJ whole genome shotgun (WGS) entry which is preliminary data.</text>
</comment>
<gene>
    <name evidence="11" type="ORF">GU927_019120</name>
</gene>
<dbReference type="InterPro" id="IPR011006">
    <property type="entry name" value="CheY-like_superfamily"/>
</dbReference>
<keyword evidence="12" id="KW-1185">Reference proteome</keyword>
<keyword evidence="4" id="KW-0808">Transferase</keyword>
<comment type="catalytic activity">
    <reaction evidence="1">
        <text>ATP + protein L-histidine = ADP + protein N-phospho-L-histidine.</text>
        <dbReference type="EC" id="2.7.13.3"/>
    </reaction>
</comment>
<dbReference type="CDD" id="cd00075">
    <property type="entry name" value="HATPase"/>
    <property type="match status" value="1"/>
</dbReference>
<dbReference type="Pfam" id="PF02518">
    <property type="entry name" value="HATPase_c"/>
    <property type="match status" value="1"/>
</dbReference>
<evidence type="ECO:0000259" key="10">
    <source>
        <dbReference type="PROSITE" id="PS50110"/>
    </source>
</evidence>
<evidence type="ECO:0000256" key="7">
    <source>
        <dbReference type="SAM" id="MobiDB-lite"/>
    </source>
</evidence>
<dbReference type="GO" id="GO:0016301">
    <property type="term" value="F:kinase activity"/>
    <property type="evidence" value="ECO:0007669"/>
    <property type="project" value="UniProtKB-KW"/>
</dbReference>
<evidence type="ECO:0000259" key="9">
    <source>
        <dbReference type="PROSITE" id="PS50109"/>
    </source>
</evidence>
<dbReference type="Proteomes" id="UP000731907">
    <property type="component" value="Unassembled WGS sequence"/>
</dbReference>
<proteinExistence type="predicted"/>
<organism evidence="11 12">
    <name type="scientific">Paragemmobacter amnigenus</name>
    <dbReference type="NCBI Taxonomy" id="2852097"/>
    <lineage>
        <taxon>Bacteria</taxon>
        <taxon>Pseudomonadati</taxon>
        <taxon>Pseudomonadota</taxon>
        <taxon>Alphaproteobacteria</taxon>
        <taxon>Rhodobacterales</taxon>
        <taxon>Paracoccaceae</taxon>
        <taxon>Paragemmobacter</taxon>
    </lineage>
</organism>
<dbReference type="SMART" id="SM00387">
    <property type="entry name" value="HATPase_c"/>
    <property type="match status" value="1"/>
</dbReference>
<keyword evidence="5 11" id="KW-0418">Kinase</keyword>
<dbReference type="SUPFAM" id="SSF47384">
    <property type="entry name" value="Homodimeric domain of signal transducing histidine kinase"/>
    <property type="match status" value="1"/>
</dbReference>
<evidence type="ECO:0000256" key="2">
    <source>
        <dbReference type="ARBA" id="ARBA00012438"/>
    </source>
</evidence>
<keyword evidence="3 6" id="KW-0597">Phosphoprotein</keyword>
<feature type="domain" description="Response regulatory" evidence="10">
    <location>
        <begin position="731"/>
        <end position="845"/>
    </location>
</feature>
<dbReference type="Gene3D" id="1.10.287.130">
    <property type="match status" value="1"/>
</dbReference>
<dbReference type="InterPro" id="IPR001789">
    <property type="entry name" value="Sig_transdc_resp-reg_receiver"/>
</dbReference>
<evidence type="ECO:0000256" key="4">
    <source>
        <dbReference type="ARBA" id="ARBA00022679"/>
    </source>
</evidence>
<dbReference type="SUPFAM" id="SSF52172">
    <property type="entry name" value="CheY-like"/>
    <property type="match status" value="1"/>
</dbReference>
<protein>
    <recommendedName>
        <fullName evidence="2">histidine kinase</fullName>
        <ecNumber evidence="2">2.7.13.3</ecNumber>
    </recommendedName>
</protein>
<dbReference type="CDD" id="cd00082">
    <property type="entry name" value="HisKA"/>
    <property type="match status" value="1"/>
</dbReference>
<dbReference type="InterPro" id="IPR003594">
    <property type="entry name" value="HATPase_dom"/>
</dbReference>
<dbReference type="Gene3D" id="3.40.50.2300">
    <property type="match status" value="1"/>
</dbReference>
<evidence type="ECO:0000256" key="3">
    <source>
        <dbReference type="ARBA" id="ARBA00022553"/>
    </source>
</evidence>
<feature type="transmembrane region" description="Helical" evidence="8">
    <location>
        <begin position="97"/>
        <end position="114"/>
    </location>
</feature>
<evidence type="ECO:0000256" key="6">
    <source>
        <dbReference type="PROSITE-ProRule" id="PRU00169"/>
    </source>
</evidence>
<dbReference type="InterPro" id="IPR003661">
    <property type="entry name" value="HisK_dim/P_dom"/>
</dbReference>
<accession>A0ABS6JBV2</accession>
<dbReference type="PROSITE" id="PS50109">
    <property type="entry name" value="HIS_KIN"/>
    <property type="match status" value="1"/>
</dbReference>
<dbReference type="Pfam" id="PF00072">
    <property type="entry name" value="Response_reg"/>
    <property type="match status" value="1"/>
</dbReference>